<evidence type="ECO:0000256" key="1">
    <source>
        <dbReference type="ARBA" id="ARBA00001974"/>
    </source>
</evidence>
<dbReference type="Pfam" id="PF01565">
    <property type="entry name" value="FAD_binding_4"/>
    <property type="match status" value="1"/>
</dbReference>
<accession>A0A409W0M6</accession>
<dbReference type="PROSITE" id="PS51387">
    <property type="entry name" value="FAD_PCMH"/>
    <property type="match status" value="1"/>
</dbReference>
<dbReference type="SUPFAM" id="SSF56176">
    <property type="entry name" value="FAD-binding/transporter-associated domain-like"/>
    <property type="match status" value="1"/>
</dbReference>
<dbReference type="InterPro" id="IPR006094">
    <property type="entry name" value="Oxid_FAD_bind_N"/>
</dbReference>
<organism evidence="8 9">
    <name type="scientific">Panaeolus cyanescens</name>
    <dbReference type="NCBI Taxonomy" id="181874"/>
    <lineage>
        <taxon>Eukaryota</taxon>
        <taxon>Fungi</taxon>
        <taxon>Dikarya</taxon>
        <taxon>Basidiomycota</taxon>
        <taxon>Agaricomycotina</taxon>
        <taxon>Agaricomycetes</taxon>
        <taxon>Agaricomycetidae</taxon>
        <taxon>Agaricales</taxon>
        <taxon>Agaricineae</taxon>
        <taxon>Galeropsidaceae</taxon>
        <taxon>Panaeolus</taxon>
    </lineage>
</organism>
<keyword evidence="5" id="KW-0560">Oxidoreductase</keyword>
<feature type="chain" id="PRO_5019123403" description="FAD-binding PCMH-type domain-containing protein" evidence="6">
    <location>
        <begin position="22"/>
        <end position="529"/>
    </location>
</feature>
<feature type="signal peptide" evidence="6">
    <location>
        <begin position="1"/>
        <end position="21"/>
    </location>
</feature>
<dbReference type="Pfam" id="PF08031">
    <property type="entry name" value="BBE"/>
    <property type="match status" value="1"/>
</dbReference>
<evidence type="ECO:0000256" key="5">
    <source>
        <dbReference type="ARBA" id="ARBA00023002"/>
    </source>
</evidence>
<evidence type="ECO:0000256" key="3">
    <source>
        <dbReference type="ARBA" id="ARBA00022630"/>
    </source>
</evidence>
<dbReference type="STRING" id="181874.A0A409W0M6"/>
<dbReference type="InterPro" id="IPR012951">
    <property type="entry name" value="BBE"/>
</dbReference>
<feature type="domain" description="FAD-binding PCMH-type" evidence="7">
    <location>
        <begin position="53"/>
        <end position="225"/>
    </location>
</feature>
<gene>
    <name evidence="8" type="ORF">CVT24_008082</name>
</gene>
<dbReference type="PANTHER" id="PTHR42973">
    <property type="entry name" value="BINDING OXIDOREDUCTASE, PUTATIVE (AFU_ORTHOLOGUE AFUA_1G17690)-RELATED"/>
    <property type="match status" value="1"/>
</dbReference>
<dbReference type="GO" id="GO:0016491">
    <property type="term" value="F:oxidoreductase activity"/>
    <property type="evidence" value="ECO:0007669"/>
    <property type="project" value="UniProtKB-KW"/>
</dbReference>
<proteinExistence type="inferred from homology"/>
<dbReference type="InterPro" id="IPR050416">
    <property type="entry name" value="FAD-linked_Oxidoreductase"/>
</dbReference>
<evidence type="ECO:0000259" key="7">
    <source>
        <dbReference type="PROSITE" id="PS51387"/>
    </source>
</evidence>
<protein>
    <recommendedName>
        <fullName evidence="7">FAD-binding PCMH-type domain-containing protein</fullName>
    </recommendedName>
</protein>
<dbReference type="InterPro" id="IPR016169">
    <property type="entry name" value="FAD-bd_PCMH_sub2"/>
</dbReference>
<dbReference type="Gene3D" id="3.30.465.10">
    <property type="match status" value="1"/>
</dbReference>
<reference evidence="8 9" key="1">
    <citation type="journal article" date="2018" name="Evol. Lett.">
        <title>Horizontal gene cluster transfer increased hallucinogenic mushroom diversity.</title>
        <authorList>
            <person name="Reynolds H.T."/>
            <person name="Vijayakumar V."/>
            <person name="Gluck-Thaler E."/>
            <person name="Korotkin H.B."/>
            <person name="Matheny P.B."/>
            <person name="Slot J.C."/>
        </authorList>
    </citation>
    <scope>NUCLEOTIDE SEQUENCE [LARGE SCALE GENOMIC DNA]</scope>
    <source>
        <strain evidence="8 9">2629</strain>
    </source>
</reference>
<evidence type="ECO:0000313" key="9">
    <source>
        <dbReference type="Proteomes" id="UP000284842"/>
    </source>
</evidence>
<comment type="cofactor">
    <cofactor evidence="1">
        <name>FAD</name>
        <dbReference type="ChEBI" id="CHEBI:57692"/>
    </cofactor>
</comment>
<dbReference type="PANTHER" id="PTHR42973:SF39">
    <property type="entry name" value="FAD-BINDING PCMH-TYPE DOMAIN-CONTAINING PROTEIN"/>
    <property type="match status" value="1"/>
</dbReference>
<dbReference type="GO" id="GO:0071949">
    <property type="term" value="F:FAD binding"/>
    <property type="evidence" value="ECO:0007669"/>
    <property type="project" value="InterPro"/>
</dbReference>
<dbReference type="EMBL" id="NHTK01005888">
    <property type="protein sequence ID" value="PPQ72041.1"/>
    <property type="molecule type" value="Genomic_DNA"/>
</dbReference>
<keyword evidence="4" id="KW-0274">FAD</keyword>
<dbReference type="InterPro" id="IPR036318">
    <property type="entry name" value="FAD-bd_PCMH-like_sf"/>
</dbReference>
<name>A0A409W0M6_9AGAR</name>
<dbReference type="Gene3D" id="3.40.462.20">
    <property type="match status" value="1"/>
</dbReference>
<comment type="caution">
    <text evidence="8">The sequence shown here is derived from an EMBL/GenBank/DDBJ whole genome shotgun (WGS) entry which is preliminary data.</text>
</comment>
<dbReference type="Proteomes" id="UP000284842">
    <property type="component" value="Unassembled WGS sequence"/>
</dbReference>
<dbReference type="InParanoid" id="A0A409W0M6"/>
<dbReference type="InterPro" id="IPR016166">
    <property type="entry name" value="FAD-bd_PCMH"/>
</dbReference>
<evidence type="ECO:0000256" key="6">
    <source>
        <dbReference type="SAM" id="SignalP"/>
    </source>
</evidence>
<evidence type="ECO:0000313" key="8">
    <source>
        <dbReference type="EMBL" id="PPQ72041.1"/>
    </source>
</evidence>
<keyword evidence="9" id="KW-1185">Reference proteome</keyword>
<dbReference type="OrthoDB" id="407275at2759"/>
<keyword evidence="6" id="KW-0732">Signal</keyword>
<evidence type="ECO:0000256" key="2">
    <source>
        <dbReference type="ARBA" id="ARBA00005466"/>
    </source>
</evidence>
<comment type="similarity">
    <text evidence="2">Belongs to the oxygen-dependent FAD-linked oxidoreductase family.</text>
</comment>
<evidence type="ECO:0000256" key="4">
    <source>
        <dbReference type="ARBA" id="ARBA00022827"/>
    </source>
</evidence>
<keyword evidence="3" id="KW-0285">Flavoprotein</keyword>
<sequence length="529" mass="58051">MLSLPFLTAFFLGLLTCSTRADLISDLRDNDFEVLTSADPAYINVTTPFNRRFSYQPVAVTFPRSPKEVSTIMKISTHHNVSFTAQSGGHSYIANGLGGKDGAVVIDLRLLNTVSVDPSTKIATIGPGIRLGDLALLLNEHGRAMPHGLCPYVGMGGHSGHGGYGHTSRQWGLTLDVIQSLEVVLANGEIVTASLSSHPDLFWALRGASSSFGIVTSMKAKTFAVPPSVTNMEYIWDMSIDEATAAIMDWQSYTLSPSTPAEIGLYLVVRKGSARGRVSIEFMGGYFGPHSNFDRVINPLLKNYPQPQSKNATAMSYIDAVVEFGEMGTVNTTLIPEPSNTFYVKSLMTPSDAPMSRRAVAEFVKFCATAGFDSTMIWLVEIEQYGGATSMINKVPLDSTSFGRRDALFTIQFLGAPGNNSPPFPDEDFSLLDGMASSIVNNMPSGWDYGAYVNYIDDRLPNCEYFVTLHFSLSSLYFNLGVELMSSCFWLRIGQHRYYGQHYRRLQALKSIYDPKNLFNFPLSVMGKA</sequence>
<dbReference type="AlphaFoldDB" id="A0A409W0M6"/>